<dbReference type="InterPro" id="IPR029058">
    <property type="entry name" value="AB_hydrolase_fold"/>
</dbReference>
<feature type="compositionally biased region" description="Gly residues" evidence="2">
    <location>
        <begin position="680"/>
        <end position="691"/>
    </location>
</feature>
<feature type="active site" evidence="1">
    <location>
        <position position="319"/>
    </location>
</feature>
<dbReference type="Pfam" id="PF07859">
    <property type="entry name" value="Abhydrolase_3"/>
    <property type="match status" value="1"/>
</dbReference>
<feature type="compositionally biased region" description="Polar residues" evidence="2">
    <location>
        <begin position="967"/>
        <end position="977"/>
    </location>
</feature>
<feature type="non-terminal residue" evidence="4">
    <location>
        <position position="1"/>
    </location>
</feature>
<keyword evidence="5" id="KW-1185">Reference proteome</keyword>
<dbReference type="InterPro" id="IPR013094">
    <property type="entry name" value="AB_hydrolase_3"/>
</dbReference>
<dbReference type="PANTHER" id="PTHR23025:SF3">
    <property type="entry name" value="HORMONE-SENSITIVE LIPASE"/>
    <property type="match status" value="1"/>
</dbReference>
<feature type="domain" description="Alpha/beta hydrolase fold-3" evidence="3">
    <location>
        <begin position="236"/>
        <end position="336"/>
    </location>
</feature>
<dbReference type="Proteomes" id="UP000243876">
    <property type="component" value="Unassembled WGS sequence"/>
</dbReference>
<feature type="compositionally biased region" description="Acidic residues" evidence="2">
    <location>
        <begin position="404"/>
        <end position="416"/>
    </location>
</feature>
<dbReference type="PROSITE" id="PS01174">
    <property type="entry name" value="LIPASE_GDXG_SER"/>
    <property type="match status" value="1"/>
</dbReference>
<dbReference type="GO" id="GO:0004806">
    <property type="term" value="F:triacylglycerol lipase activity"/>
    <property type="evidence" value="ECO:0007669"/>
    <property type="project" value="TreeGrafter"/>
</dbReference>
<feature type="compositionally biased region" description="Polar residues" evidence="2">
    <location>
        <begin position="803"/>
        <end position="821"/>
    </location>
</feature>
<protein>
    <submittedName>
        <fullName evidence="4">SPOSA6832_01132-mRNA-1:cds</fullName>
    </submittedName>
</protein>
<proteinExistence type="predicted"/>
<feature type="region of interest" description="Disordered" evidence="2">
    <location>
        <begin position="390"/>
        <end position="419"/>
    </location>
</feature>
<dbReference type="SUPFAM" id="SSF53474">
    <property type="entry name" value="alpha/beta-Hydrolases"/>
    <property type="match status" value="1"/>
</dbReference>
<feature type="region of interest" description="Disordered" evidence="2">
    <location>
        <begin position="673"/>
        <end position="723"/>
    </location>
</feature>
<dbReference type="GO" id="GO:0005829">
    <property type="term" value="C:cytosol"/>
    <property type="evidence" value="ECO:0007669"/>
    <property type="project" value="TreeGrafter"/>
</dbReference>
<feature type="compositionally biased region" description="Low complexity" evidence="2">
    <location>
        <begin position="856"/>
        <end position="871"/>
    </location>
</feature>
<feature type="region of interest" description="Disordered" evidence="2">
    <location>
        <begin position="741"/>
        <end position="940"/>
    </location>
</feature>
<feature type="region of interest" description="Disordered" evidence="2">
    <location>
        <begin position="964"/>
        <end position="1007"/>
    </location>
</feature>
<evidence type="ECO:0000256" key="1">
    <source>
        <dbReference type="PROSITE-ProRule" id="PRU10038"/>
    </source>
</evidence>
<sequence>MLDQLAGKPSPSWRRSQVFLVLLFWISRIAIGDRYGPRFFWIRRLNRALAKCTPWQIVLSTLTVLYALRHGDVLLGLQAPEPLARLYSRDYYRATWIVTALDAGFATAMTVKYKWLRDVFSLMCSGYYLLFANEADEKLRKYRAICTVEMLRTTWEKTSNPYIRFFTRRDRPRVGIRRKIFLPRPQGSKYTFVLRPSSTLSAAELTVRGANSKPMTAYLFFAGSELELARQRELVMDFPGGGFICMNPQHHEERLLRWAIQTGRPVLSFDYGKAPEYPFPFAIDEMYDAYSLLHGTKGKCIGMNTVGEQDLRVVLSGDSAGANIATAMLSHPDVANLLRGKEHLEHLSPLSVVEDVERRSGGSERGRPKVLRRKRTISWGRGLVRGLPGSKSFASLRGGTAGTEGDDEEEQEEVPVTDEKDKTLSERIVWWEGPEEAGVGLGAGDEARQRQLKEKLVEEEGKVKEELAGRRGTGSGGALEQTRLAMTSRTAFFNDRIISPSMCRAMALLYIGPRNAPDLHSDYHISPIFTPPHLLHQFPPVYLSCGERDPFVDDVRLPAFFRRLPSRASRLNSLVISVQTVIFAGKLREAKESRKLELLARETRHGESLRMSGSAPSTPRDPILDEDEDDWVRSSIIEGWSHGYLQMVSVLPESTRVIAMMGDWINEAFERAEAKEKKNGPGGRGAGGGGGKPHRPGTPSPLASNGGAHKGGQVGSPSRTIKIMPPLPIVPPLFSAGLTSESEHDEDILSFTPKRRRGSSNVSRSGSPAPNLAPQTARRASGTASALVAPTHSSSDEASSSSTTLPRTPDDSQTLQHSTSPSRKDEVTPPPRHQHLVTPVERAMRDDLPTSPPTSKPHNPSSSSQSASANAHARRFFTDPATALAIPQRPSAAQPVPGSVSLSDDEQHLSVTSAWSSGEADHPSAVNRKTARSGSAGLLPVPIGAHFVDAKDLLRRRRDEVVFGISAASSRPTSTDGSEGDDQRGDEPPAQVREASKAAAGQSALDN</sequence>
<dbReference type="GO" id="GO:0019433">
    <property type="term" value="P:triglyceride catabolic process"/>
    <property type="evidence" value="ECO:0007669"/>
    <property type="project" value="TreeGrafter"/>
</dbReference>
<feature type="region of interest" description="Disordered" evidence="2">
    <location>
        <begin position="603"/>
        <end position="626"/>
    </location>
</feature>
<name>A0A0D6EIZ9_SPOSA</name>
<reference evidence="5" key="1">
    <citation type="submission" date="2015-02" db="EMBL/GenBank/DDBJ databases">
        <authorList>
            <person name="Gon?alves P."/>
        </authorList>
    </citation>
    <scope>NUCLEOTIDE SEQUENCE [LARGE SCALE GENOMIC DNA]</scope>
</reference>
<accession>A0A0D6EIZ9</accession>
<organism evidence="4 5">
    <name type="scientific">Sporidiobolus salmonicolor</name>
    <name type="common">Yeast-like fungus</name>
    <name type="synonym">Sporobolomyces salmonicolor</name>
    <dbReference type="NCBI Taxonomy" id="5005"/>
    <lineage>
        <taxon>Eukaryota</taxon>
        <taxon>Fungi</taxon>
        <taxon>Dikarya</taxon>
        <taxon>Basidiomycota</taxon>
        <taxon>Pucciniomycotina</taxon>
        <taxon>Microbotryomycetes</taxon>
        <taxon>Sporidiobolales</taxon>
        <taxon>Sporidiobolaceae</taxon>
        <taxon>Sporobolomyces</taxon>
    </lineage>
</organism>
<evidence type="ECO:0000259" key="3">
    <source>
        <dbReference type="Pfam" id="PF07859"/>
    </source>
</evidence>
<dbReference type="EMBL" id="CENE01000003">
    <property type="protein sequence ID" value="CEQ39595.1"/>
    <property type="molecule type" value="Genomic_DNA"/>
</dbReference>
<dbReference type="GO" id="GO:0004771">
    <property type="term" value="F:sterol ester esterase activity"/>
    <property type="evidence" value="ECO:0007669"/>
    <property type="project" value="TreeGrafter"/>
</dbReference>
<dbReference type="InterPro" id="IPR033140">
    <property type="entry name" value="Lipase_GDXG_put_SER_AS"/>
</dbReference>
<evidence type="ECO:0000256" key="2">
    <source>
        <dbReference type="SAM" id="MobiDB-lite"/>
    </source>
</evidence>
<evidence type="ECO:0000313" key="4">
    <source>
        <dbReference type="EMBL" id="CEQ39595.1"/>
    </source>
</evidence>
<dbReference type="OrthoDB" id="5570009at2759"/>
<evidence type="ECO:0000313" key="5">
    <source>
        <dbReference type="Proteomes" id="UP000243876"/>
    </source>
</evidence>
<dbReference type="PANTHER" id="PTHR23025">
    <property type="entry name" value="TRIACYLGLYCEROL LIPASE"/>
    <property type="match status" value="1"/>
</dbReference>
<gene>
    <name evidence="4" type="primary">SPOSA6832_01132</name>
</gene>
<dbReference type="AlphaFoldDB" id="A0A0D6EIZ9"/>
<dbReference type="Gene3D" id="3.40.50.1820">
    <property type="entry name" value="alpha/beta hydrolase"/>
    <property type="match status" value="2"/>
</dbReference>